<dbReference type="STRING" id="1117707.VQ7734_02571"/>
<feature type="transmembrane region" description="Helical" evidence="1">
    <location>
        <begin position="119"/>
        <end position="140"/>
    </location>
</feature>
<evidence type="ECO:0000256" key="1">
    <source>
        <dbReference type="HAMAP-Rule" id="MF_02088"/>
    </source>
</evidence>
<dbReference type="Pfam" id="PF02592">
    <property type="entry name" value="Vut_1"/>
    <property type="match status" value="1"/>
</dbReference>
<keyword evidence="3" id="KW-1185">Reference proteome</keyword>
<dbReference type="OrthoDB" id="5867539at2"/>
<keyword evidence="1" id="KW-0812">Transmembrane</keyword>
<dbReference type="GO" id="GO:0022857">
    <property type="term" value="F:transmembrane transporter activity"/>
    <property type="evidence" value="ECO:0007669"/>
    <property type="project" value="UniProtKB-UniRule"/>
</dbReference>
<feature type="transmembrane region" description="Helical" evidence="1">
    <location>
        <begin position="201"/>
        <end position="220"/>
    </location>
</feature>
<feature type="transmembrane region" description="Helical" evidence="1">
    <location>
        <begin position="160"/>
        <end position="181"/>
    </location>
</feature>
<dbReference type="HAMAP" id="MF_02088">
    <property type="entry name" value="Q_prec_transport"/>
    <property type="match status" value="1"/>
</dbReference>
<keyword evidence="1" id="KW-1133">Transmembrane helix</keyword>
<dbReference type="NCBIfam" id="TIGR00697">
    <property type="entry name" value="queuosine precursor transporter"/>
    <property type="match status" value="1"/>
</dbReference>
<dbReference type="RefSeq" id="WP_073583137.1">
    <property type="nucleotide sequence ID" value="NZ_AP024897.1"/>
</dbReference>
<organism evidence="2 3">
    <name type="scientific">Vibrio quintilis</name>
    <dbReference type="NCBI Taxonomy" id="1117707"/>
    <lineage>
        <taxon>Bacteria</taxon>
        <taxon>Pseudomonadati</taxon>
        <taxon>Pseudomonadota</taxon>
        <taxon>Gammaproteobacteria</taxon>
        <taxon>Vibrionales</taxon>
        <taxon>Vibrionaceae</taxon>
        <taxon>Vibrio</taxon>
    </lineage>
</organism>
<keyword evidence="1" id="KW-1003">Cell membrane</keyword>
<evidence type="ECO:0000313" key="3">
    <source>
        <dbReference type="Proteomes" id="UP000184600"/>
    </source>
</evidence>
<feature type="transmembrane region" description="Helical" evidence="1">
    <location>
        <begin position="85"/>
        <end position="107"/>
    </location>
</feature>
<dbReference type="GO" id="GO:0005886">
    <property type="term" value="C:plasma membrane"/>
    <property type="evidence" value="ECO:0007669"/>
    <property type="project" value="UniProtKB-SubCell"/>
</dbReference>
<protein>
    <recommendedName>
        <fullName evidence="1">Probable queuosine precursor transporter</fullName>
        <shortName evidence="1">Q precursor transporter</shortName>
    </recommendedName>
</protein>
<keyword evidence="1" id="KW-0997">Cell inner membrane</keyword>
<dbReference type="PANTHER" id="PTHR34300:SF2">
    <property type="entry name" value="QUEUOSINE PRECURSOR TRANSPORTER-RELATED"/>
    <property type="match status" value="1"/>
</dbReference>
<comment type="similarity">
    <text evidence="1">Belongs to the vitamin uptake transporter (VUT/ECF) (TC 2.A.88) family. Q precursor transporter subfamily.</text>
</comment>
<proteinExistence type="inferred from homology"/>
<feature type="transmembrane region" description="Helical" evidence="1">
    <location>
        <begin position="226"/>
        <end position="247"/>
    </location>
</feature>
<feature type="transmembrane region" description="Helical" evidence="1">
    <location>
        <begin position="60"/>
        <end position="79"/>
    </location>
</feature>
<dbReference type="Proteomes" id="UP000184600">
    <property type="component" value="Unassembled WGS sequence"/>
</dbReference>
<name>A0A1M7YW42_9VIBR</name>
<comment type="subcellular location">
    <subcellularLocation>
        <location evidence="1">Cell inner membrane</location>
        <topology evidence="1">Multi-pass membrane protein</topology>
    </subcellularLocation>
</comment>
<dbReference type="PANTHER" id="PTHR34300">
    <property type="entry name" value="QUEUOSINE PRECURSOR TRANSPORTER-RELATED"/>
    <property type="match status" value="1"/>
</dbReference>
<sequence length="288" mass="34101">MEQYIDVNGQKILLTQELIDENPDILNEIDGKSAYFAGRARGCYDLEKINYTVRKQEYKYILPLSIMLVMVMIVSNILSSKLVSLNGFTITGGMFLYPFSYIFDYVITDVYGFQYARRVVWSAFFSMVFFTFCIWLVLILPPSQFWHLQESYEIVFGNMIRTYIASAITFLFSFMISSYVFQKIKVKMRGFLFQRIFRSLLISEMVDTGLFCLIAFYGVWPVENMLHFLVFSFCTKVLYEIIMYPIVTKRVINWFKRAEQSDMLDSQTNFSPFRWEIDYNEENNLFKA</sequence>
<reference evidence="3" key="1">
    <citation type="submission" date="2016-12" db="EMBL/GenBank/DDBJ databases">
        <authorList>
            <person name="Rodrigo-Torres L."/>
            <person name="Arahal R.D."/>
            <person name="Lucena T."/>
        </authorList>
    </citation>
    <scope>NUCLEOTIDE SEQUENCE [LARGE SCALE GENOMIC DNA]</scope>
</reference>
<keyword evidence="1" id="KW-0472">Membrane</keyword>
<accession>A0A1M7YW42</accession>
<evidence type="ECO:0000313" key="2">
    <source>
        <dbReference type="EMBL" id="SHO56802.1"/>
    </source>
</evidence>
<gene>
    <name evidence="2" type="primary">yhhQ_1</name>
    <name evidence="2" type="ORF">VQ7734_02571</name>
</gene>
<keyword evidence="1" id="KW-0813">Transport</keyword>
<dbReference type="EMBL" id="FRFG01000028">
    <property type="protein sequence ID" value="SHO56802.1"/>
    <property type="molecule type" value="Genomic_DNA"/>
</dbReference>
<comment type="function">
    <text evidence="1">Involved in the import of queuosine (Q) precursors, required for Q precursor salvage.</text>
</comment>
<dbReference type="InterPro" id="IPR003744">
    <property type="entry name" value="YhhQ"/>
</dbReference>
<dbReference type="AlphaFoldDB" id="A0A1M7YW42"/>